<dbReference type="Proteomes" id="UP000612585">
    <property type="component" value="Unassembled WGS sequence"/>
</dbReference>
<dbReference type="Pfam" id="PF15610">
    <property type="entry name" value="PRTase_3"/>
    <property type="match status" value="1"/>
</dbReference>
<dbReference type="InterPro" id="IPR029057">
    <property type="entry name" value="PRTase-like"/>
</dbReference>
<protein>
    <recommendedName>
        <fullName evidence="3">Phosphoribosyl transferase domain-containing protein</fullName>
    </recommendedName>
</protein>
<dbReference type="CDD" id="cd06223">
    <property type="entry name" value="PRTases_typeI"/>
    <property type="match status" value="1"/>
</dbReference>
<accession>A0A8J3ZGV9</accession>
<evidence type="ECO:0000313" key="1">
    <source>
        <dbReference type="EMBL" id="GIJ62583.1"/>
    </source>
</evidence>
<dbReference type="SUPFAM" id="SSF53271">
    <property type="entry name" value="PRTase-like"/>
    <property type="match status" value="1"/>
</dbReference>
<reference evidence="1" key="1">
    <citation type="submission" date="2021-01" db="EMBL/GenBank/DDBJ databases">
        <title>Whole genome shotgun sequence of Virgisporangium aurantiacum NBRC 16421.</title>
        <authorList>
            <person name="Komaki H."/>
            <person name="Tamura T."/>
        </authorList>
    </citation>
    <scope>NUCLEOTIDE SEQUENCE</scope>
    <source>
        <strain evidence="1">NBRC 16421</strain>
    </source>
</reference>
<dbReference type="EMBL" id="BOPG01000080">
    <property type="protein sequence ID" value="GIJ62583.1"/>
    <property type="molecule type" value="Genomic_DNA"/>
</dbReference>
<dbReference type="RefSeq" id="WP_204008309.1">
    <property type="nucleotide sequence ID" value="NZ_BOPG01000080.1"/>
</dbReference>
<gene>
    <name evidence="1" type="ORF">Vau01_100990</name>
</gene>
<keyword evidence="2" id="KW-1185">Reference proteome</keyword>
<dbReference type="InterPro" id="IPR028944">
    <property type="entry name" value="PRTase_ComF-like"/>
</dbReference>
<dbReference type="AlphaFoldDB" id="A0A8J3ZGV9"/>
<dbReference type="InterPro" id="IPR000836">
    <property type="entry name" value="PRTase_dom"/>
</dbReference>
<evidence type="ECO:0000313" key="2">
    <source>
        <dbReference type="Proteomes" id="UP000612585"/>
    </source>
</evidence>
<sequence>MKVLAAYEVAEAGSALDAVRYSRYKHGSAAAVAAFAETLAGLAVATLPGLLDGPVTITAPASRSVPIGADLLADGVLRAVNHERAQRGTGPAVRAKLHRFAVPAGDYGGLSGVDRRALLAAERISGIPELFAGRDVVIVDDLWVTGASAEVTVDAVARYAPRSVTYLVIATVEPGYAARRPEVEAELNHAAVDSLKALGDLGPMTVNQRVCKFVLRQEPRAIGEWLEHVPAHTAWQLYAAVLAEGFLAEPGFADAARVIVNVADGRDLDAAAATHGWGLGG</sequence>
<dbReference type="Gene3D" id="3.40.50.2020">
    <property type="match status" value="1"/>
</dbReference>
<evidence type="ECO:0008006" key="3">
    <source>
        <dbReference type="Google" id="ProtNLM"/>
    </source>
</evidence>
<organism evidence="1 2">
    <name type="scientific">Virgisporangium aurantiacum</name>
    <dbReference type="NCBI Taxonomy" id="175570"/>
    <lineage>
        <taxon>Bacteria</taxon>
        <taxon>Bacillati</taxon>
        <taxon>Actinomycetota</taxon>
        <taxon>Actinomycetes</taxon>
        <taxon>Micromonosporales</taxon>
        <taxon>Micromonosporaceae</taxon>
        <taxon>Virgisporangium</taxon>
    </lineage>
</organism>
<proteinExistence type="predicted"/>
<comment type="caution">
    <text evidence="1">The sequence shown here is derived from an EMBL/GenBank/DDBJ whole genome shotgun (WGS) entry which is preliminary data.</text>
</comment>
<name>A0A8J3ZGV9_9ACTN</name>